<reference evidence="3" key="1">
    <citation type="submission" date="2022-10" db="EMBL/GenBank/DDBJ databases">
        <title>Genome assembly of Pristionchus species.</title>
        <authorList>
            <person name="Yoshida K."/>
            <person name="Sommer R.J."/>
        </authorList>
    </citation>
    <scope>NUCLEOTIDE SEQUENCE [LARGE SCALE GENOMIC DNA]</scope>
    <source>
        <strain evidence="3">RS5460</strain>
    </source>
</reference>
<dbReference type="Proteomes" id="UP001328107">
    <property type="component" value="Unassembled WGS sequence"/>
</dbReference>
<feature type="region of interest" description="Disordered" evidence="1">
    <location>
        <begin position="41"/>
        <end position="139"/>
    </location>
</feature>
<proteinExistence type="predicted"/>
<dbReference type="EMBL" id="BTRK01000002">
    <property type="protein sequence ID" value="GMR36344.1"/>
    <property type="molecule type" value="Genomic_DNA"/>
</dbReference>
<feature type="non-terminal residue" evidence="2">
    <location>
        <position position="166"/>
    </location>
</feature>
<dbReference type="AlphaFoldDB" id="A0AAN4ZB07"/>
<accession>A0AAN4ZB07</accession>
<organism evidence="2 3">
    <name type="scientific">Pristionchus mayeri</name>
    <dbReference type="NCBI Taxonomy" id="1317129"/>
    <lineage>
        <taxon>Eukaryota</taxon>
        <taxon>Metazoa</taxon>
        <taxon>Ecdysozoa</taxon>
        <taxon>Nematoda</taxon>
        <taxon>Chromadorea</taxon>
        <taxon>Rhabditida</taxon>
        <taxon>Rhabditina</taxon>
        <taxon>Diplogasteromorpha</taxon>
        <taxon>Diplogasteroidea</taxon>
        <taxon>Neodiplogasteridae</taxon>
        <taxon>Pristionchus</taxon>
    </lineage>
</organism>
<gene>
    <name evidence="2" type="ORF">PMAYCL1PPCAC_06539</name>
</gene>
<comment type="caution">
    <text evidence="2">The sequence shown here is derived from an EMBL/GenBank/DDBJ whole genome shotgun (WGS) entry which is preliminary data.</text>
</comment>
<keyword evidence="3" id="KW-1185">Reference proteome</keyword>
<evidence type="ECO:0000313" key="3">
    <source>
        <dbReference type="Proteomes" id="UP001328107"/>
    </source>
</evidence>
<protein>
    <submittedName>
        <fullName evidence="2">Uncharacterized protein</fullName>
    </submittedName>
</protein>
<evidence type="ECO:0000256" key="1">
    <source>
        <dbReference type="SAM" id="MobiDB-lite"/>
    </source>
</evidence>
<feature type="compositionally biased region" description="Low complexity" evidence="1">
    <location>
        <begin position="67"/>
        <end position="111"/>
    </location>
</feature>
<sequence>PPLIPPIGVKKEGKMSAEEMQQAHLLMTALRAMKSEVEETLRQINEGEKSTVNVALEESNPSTIALPTTTPSMSSSSSTTSSPSTSTTQTVPPTTTSPIPSTTTSSSAPSTRRSLPMDEVKSTEAVQIDSEGGEVKTKVTPNNSAVVIVDNTARKHSSRRLVGYTK</sequence>
<feature type="non-terminal residue" evidence="2">
    <location>
        <position position="1"/>
    </location>
</feature>
<name>A0AAN4ZB07_9BILA</name>
<evidence type="ECO:0000313" key="2">
    <source>
        <dbReference type="EMBL" id="GMR36344.1"/>
    </source>
</evidence>